<protein>
    <submittedName>
        <fullName evidence="7">Prepilin-type N-terminal cleavage/methylation domain-containing protein</fullName>
    </submittedName>
</protein>
<name>A0A5C8KLL2_9GAMM</name>
<evidence type="ECO:0000256" key="2">
    <source>
        <dbReference type="ARBA" id="ARBA00022481"/>
    </source>
</evidence>
<sequence length="177" mass="18454">MPRSATGATEAAGPPAGFTLIEVLVVLAIVAAIGGALVLVFPDLGERRADTEAARVHGLFDLACERAAMTGRDVGIALASRQLAFGHFGPDGFEPMPAGSSEALRRRELAANVSLAARVDGQALRLGDSLPARPQLACLASGERVPFEITVLEGQRPLWKLAAGTGGEITRERIDAF</sequence>
<organism evidence="7 8">
    <name type="scientific">Alkalisalibacterium limincola</name>
    <dbReference type="NCBI Taxonomy" id="2699169"/>
    <lineage>
        <taxon>Bacteria</taxon>
        <taxon>Pseudomonadati</taxon>
        <taxon>Pseudomonadota</taxon>
        <taxon>Gammaproteobacteria</taxon>
        <taxon>Lysobacterales</taxon>
        <taxon>Lysobacteraceae</taxon>
        <taxon>Alkalisalibacterium</taxon>
    </lineage>
</organism>
<dbReference type="InterPro" id="IPR002416">
    <property type="entry name" value="T2SS_protein-GspH"/>
</dbReference>
<accession>A0A5C8KLL2</accession>
<dbReference type="NCBIfam" id="TIGR02532">
    <property type="entry name" value="IV_pilin_GFxxxE"/>
    <property type="match status" value="1"/>
</dbReference>
<dbReference type="GO" id="GO:0015627">
    <property type="term" value="C:type II protein secretion system complex"/>
    <property type="evidence" value="ECO:0007669"/>
    <property type="project" value="InterPro"/>
</dbReference>
<comment type="subcellular location">
    <subcellularLocation>
        <location evidence="1">Membrane</location>
        <topology evidence="1">Single-pass membrane protein</topology>
    </subcellularLocation>
</comment>
<keyword evidence="4 6" id="KW-1133">Transmembrane helix</keyword>
<comment type="caution">
    <text evidence="7">The sequence shown here is derived from an EMBL/GenBank/DDBJ whole genome shotgun (WGS) entry which is preliminary data.</text>
</comment>
<dbReference type="InterPro" id="IPR012902">
    <property type="entry name" value="N_methyl_site"/>
</dbReference>
<dbReference type="Pfam" id="PF07963">
    <property type="entry name" value="N_methyl"/>
    <property type="match status" value="1"/>
</dbReference>
<dbReference type="GO" id="GO:0015628">
    <property type="term" value="P:protein secretion by the type II secretion system"/>
    <property type="evidence" value="ECO:0007669"/>
    <property type="project" value="InterPro"/>
</dbReference>
<dbReference type="PROSITE" id="PS00409">
    <property type="entry name" value="PROKAR_NTER_METHYL"/>
    <property type="match status" value="1"/>
</dbReference>
<keyword evidence="2" id="KW-0488">Methylation</keyword>
<dbReference type="InterPro" id="IPR045584">
    <property type="entry name" value="Pilin-like"/>
</dbReference>
<evidence type="ECO:0000256" key="6">
    <source>
        <dbReference type="SAM" id="Phobius"/>
    </source>
</evidence>
<evidence type="ECO:0000256" key="4">
    <source>
        <dbReference type="ARBA" id="ARBA00022989"/>
    </source>
</evidence>
<reference evidence="7 8" key="1">
    <citation type="submission" date="2019-08" db="EMBL/GenBank/DDBJ databases">
        <authorList>
            <person name="Karlyshev A.V."/>
        </authorList>
    </citation>
    <scope>NUCLEOTIDE SEQUENCE [LARGE SCALE GENOMIC DNA]</scope>
    <source>
        <strain evidence="7 8">Alg18-2.2</strain>
    </source>
</reference>
<feature type="transmembrane region" description="Helical" evidence="6">
    <location>
        <begin position="20"/>
        <end position="41"/>
    </location>
</feature>
<keyword evidence="5 6" id="KW-0472">Membrane</keyword>
<evidence type="ECO:0000313" key="8">
    <source>
        <dbReference type="Proteomes" id="UP000321248"/>
    </source>
</evidence>
<evidence type="ECO:0000256" key="1">
    <source>
        <dbReference type="ARBA" id="ARBA00004167"/>
    </source>
</evidence>
<dbReference type="PRINTS" id="PR00885">
    <property type="entry name" value="BCTERIALGSPH"/>
</dbReference>
<evidence type="ECO:0000313" key="7">
    <source>
        <dbReference type="EMBL" id="TXK60580.1"/>
    </source>
</evidence>
<dbReference type="GO" id="GO:0016020">
    <property type="term" value="C:membrane"/>
    <property type="evidence" value="ECO:0007669"/>
    <property type="project" value="UniProtKB-SubCell"/>
</dbReference>
<dbReference type="RefSeq" id="WP_147892371.1">
    <property type="nucleotide sequence ID" value="NZ_VRTS01000009.1"/>
</dbReference>
<dbReference type="Gene3D" id="3.55.40.10">
    <property type="entry name" value="minor pseudopilin epsh domain"/>
    <property type="match status" value="1"/>
</dbReference>
<dbReference type="Proteomes" id="UP000321248">
    <property type="component" value="Unassembled WGS sequence"/>
</dbReference>
<keyword evidence="3 6" id="KW-0812">Transmembrane</keyword>
<dbReference type="AlphaFoldDB" id="A0A5C8KLL2"/>
<evidence type="ECO:0000256" key="5">
    <source>
        <dbReference type="ARBA" id="ARBA00023136"/>
    </source>
</evidence>
<dbReference type="EMBL" id="VRTS01000009">
    <property type="protein sequence ID" value="TXK60580.1"/>
    <property type="molecule type" value="Genomic_DNA"/>
</dbReference>
<dbReference type="OrthoDB" id="5730913at2"/>
<evidence type="ECO:0000256" key="3">
    <source>
        <dbReference type="ARBA" id="ARBA00022692"/>
    </source>
</evidence>
<gene>
    <name evidence="7" type="ORF">FU658_12475</name>
</gene>
<keyword evidence="8" id="KW-1185">Reference proteome</keyword>
<proteinExistence type="predicted"/>
<dbReference type="SUPFAM" id="SSF54523">
    <property type="entry name" value="Pili subunits"/>
    <property type="match status" value="1"/>
</dbReference>